<dbReference type="Proteomes" id="UP001177140">
    <property type="component" value="Unassembled WGS sequence"/>
</dbReference>
<protein>
    <submittedName>
        <fullName evidence="6">Uncharacterized protein</fullName>
    </submittedName>
</protein>
<dbReference type="GO" id="GO:0020037">
    <property type="term" value="F:heme binding"/>
    <property type="evidence" value="ECO:0007669"/>
    <property type="project" value="InterPro"/>
</dbReference>
<evidence type="ECO:0000256" key="4">
    <source>
        <dbReference type="ARBA" id="ARBA00022989"/>
    </source>
</evidence>
<dbReference type="SUPFAM" id="SSF48264">
    <property type="entry name" value="Cytochrome P450"/>
    <property type="match status" value="1"/>
</dbReference>
<keyword evidence="7" id="KW-1185">Reference proteome</keyword>
<dbReference type="PANTHER" id="PTHR24298:SF800">
    <property type="entry name" value="CYTOCHROME P450 89A2-RELATED"/>
    <property type="match status" value="1"/>
</dbReference>
<evidence type="ECO:0000256" key="1">
    <source>
        <dbReference type="ARBA" id="ARBA00004167"/>
    </source>
</evidence>
<keyword evidence="4" id="KW-1133">Transmembrane helix</keyword>
<gene>
    <name evidence="6" type="ORF">MKW94_025032</name>
</gene>
<evidence type="ECO:0000313" key="6">
    <source>
        <dbReference type="EMBL" id="MCL7042250.1"/>
    </source>
</evidence>
<comment type="caution">
    <text evidence="6">The sequence shown here is derived from an EMBL/GenBank/DDBJ whole genome shotgun (WGS) entry which is preliminary data.</text>
</comment>
<evidence type="ECO:0000256" key="5">
    <source>
        <dbReference type="ARBA" id="ARBA00023136"/>
    </source>
</evidence>
<proteinExistence type="predicted"/>
<keyword evidence="5" id="KW-0472">Membrane</keyword>
<keyword evidence="2" id="KW-0812">Transmembrane</keyword>
<dbReference type="InterPro" id="IPR051103">
    <property type="entry name" value="Plant_metabolite_P450s"/>
</dbReference>
<evidence type="ECO:0000256" key="3">
    <source>
        <dbReference type="ARBA" id="ARBA00022723"/>
    </source>
</evidence>
<dbReference type="AlphaFoldDB" id="A0AA41VJB2"/>
<evidence type="ECO:0000256" key="2">
    <source>
        <dbReference type="ARBA" id="ARBA00022692"/>
    </source>
</evidence>
<accession>A0AA41VJB2</accession>
<dbReference type="PANTHER" id="PTHR24298">
    <property type="entry name" value="FLAVONOID 3'-MONOOXYGENASE-RELATED"/>
    <property type="match status" value="1"/>
</dbReference>
<dbReference type="GO" id="GO:0005506">
    <property type="term" value="F:iron ion binding"/>
    <property type="evidence" value="ECO:0007669"/>
    <property type="project" value="InterPro"/>
</dbReference>
<sequence length="151" mass="17753">MKKKTSQDPLELCCVDSLLNLELPEESGRKMTEDDLGSLCFEFLNGGSHSDDDEIKEEDLKKLPYLNWSGGTKKTSIWPFCLPHAVTQDAIKIGWDSKVWKEPMVFKLERFLNEEDGYLKFVPILFINCFKFKSHINSYPERRQYMRHRDK</sequence>
<name>A0AA41VJB2_PAPNU</name>
<dbReference type="EMBL" id="JAJJMA010232923">
    <property type="protein sequence ID" value="MCL7042250.1"/>
    <property type="molecule type" value="Genomic_DNA"/>
</dbReference>
<organism evidence="6 7">
    <name type="scientific">Papaver nudicaule</name>
    <name type="common">Iceland poppy</name>
    <dbReference type="NCBI Taxonomy" id="74823"/>
    <lineage>
        <taxon>Eukaryota</taxon>
        <taxon>Viridiplantae</taxon>
        <taxon>Streptophyta</taxon>
        <taxon>Embryophyta</taxon>
        <taxon>Tracheophyta</taxon>
        <taxon>Spermatophyta</taxon>
        <taxon>Magnoliopsida</taxon>
        <taxon>Ranunculales</taxon>
        <taxon>Papaveraceae</taxon>
        <taxon>Papaveroideae</taxon>
        <taxon>Papaver</taxon>
    </lineage>
</organism>
<keyword evidence="3" id="KW-0479">Metal-binding</keyword>
<comment type="subcellular location">
    <subcellularLocation>
        <location evidence="1">Membrane</location>
        <topology evidence="1">Single-pass membrane protein</topology>
    </subcellularLocation>
</comment>
<dbReference type="GO" id="GO:0016709">
    <property type="term" value="F:oxidoreductase activity, acting on paired donors, with incorporation or reduction of molecular oxygen, NAD(P)H as one donor, and incorporation of one atom of oxygen"/>
    <property type="evidence" value="ECO:0007669"/>
    <property type="project" value="TreeGrafter"/>
</dbReference>
<reference evidence="6" key="1">
    <citation type="submission" date="2022-03" db="EMBL/GenBank/DDBJ databases">
        <title>A functionally conserved STORR gene fusion in Papaver species that diverged 16.8 million years ago.</title>
        <authorList>
            <person name="Catania T."/>
        </authorList>
    </citation>
    <scope>NUCLEOTIDE SEQUENCE</scope>
    <source>
        <strain evidence="6">S-191538</strain>
    </source>
</reference>
<dbReference type="GO" id="GO:0016020">
    <property type="term" value="C:membrane"/>
    <property type="evidence" value="ECO:0007669"/>
    <property type="project" value="UniProtKB-SubCell"/>
</dbReference>
<dbReference type="InterPro" id="IPR036396">
    <property type="entry name" value="Cyt_P450_sf"/>
</dbReference>
<evidence type="ECO:0000313" key="7">
    <source>
        <dbReference type="Proteomes" id="UP001177140"/>
    </source>
</evidence>